<evidence type="ECO:0000313" key="2">
    <source>
        <dbReference type="EMBL" id="KAF2097723.1"/>
    </source>
</evidence>
<dbReference type="PANTHER" id="PTHR42090">
    <property type="match status" value="1"/>
</dbReference>
<evidence type="ECO:0000313" key="3">
    <source>
        <dbReference type="Proteomes" id="UP000799772"/>
    </source>
</evidence>
<feature type="compositionally biased region" description="Basic and acidic residues" evidence="1">
    <location>
        <begin position="105"/>
        <end position="114"/>
    </location>
</feature>
<reference evidence="2" key="1">
    <citation type="journal article" date="2020" name="Stud. Mycol.">
        <title>101 Dothideomycetes genomes: a test case for predicting lifestyles and emergence of pathogens.</title>
        <authorList>
            <person name="Haridas S."/>
            <person name="Albert R."/>
            <person name="Binder M."/>
            <person name="Bloem J."/>
            <person name="Labutti K."/>
            <person name="Salamov A."/>
            <person name="Andreopoulos B."/>
            <person name="Baker S."/>
            <person name="Barry K."/>
            <person name="Bills G."/>
            <person name="Bluhm B."/>
            <person name="Cannon C."/>
            <person name="Castanera R."/>
            <person name="Culley D."/>
            <person name="Daum C."/>
            <person name="Ezra D."/>
            <person name="Gonzalez J."/>
            <person name="Henrissat B."/>
            <person name="Kuo A."/>
            <person name="Liang C."/>
            <person name="Lipzen A."/>
            <person name="Lutzoni F."/>
            <person name="Magnuson J."/>
            <person name="Mondo S."/>
            <person name="Nolan M."/>
            <person name="Ohm R."/>
            <person name="Pangilinan J."/>
            <person name="Park H.-J."/>
            <person name="Ramirez L."/>
            <person name="Alfaro M."/>
            <person name="Sun H."/>
            <person name="Tritt A."/>
            <person name="Yoshinaga Y."/>
            <person name="Zwiers L.-H."/>
            <person name="Turgeon B."/>
            <person name="Goodwin S."/>
            <person name="Spatafora J."/>
            <person name="Crous P."/>
            <person name="Grigoriev I."/>
        </authorList>
    </citation>
    <scope>NUCLEOTIDE SEQUENCE</scope>
    <source>
        <strain evidence="2">CBS 133067</strain>
    </source>
</reference>
<feature type="region of interest" description="Disordered" evidence="1">
    <location>
        <begin position="65"/>
        <end position="173"/>
    </location>
</feature>
<organism evidence="2 3">
    <name type="scientific">Rhizodiscina lignyota</name>
    <dbReference type="NCBI Taxonomy" id="1504668"/>
    <lineage>
        <taxon>Eukaryota</taxon>
        <taxon>Fungi</taxon>
        <taxon>Dikarya</taxon>
        <taxon>Ascomycota</taxon>
        <taxon>Pezizomycotina</taxon>
        <taxon>Dothideomycetes</taxon>
        <taxon>Pleosporomycetidae</taxon>
        <taxon>Aulographales</taxon>
        <taxon>Rhizodiscinaceae</taxon>
        <taxon>Rhizodiscina</taxon>
    </lineage>
</organism>
<keyword evidence="3" id="KW-1185">Reference proteome</keyword>
<dbReference type="OrthoDB" id="4220319at2759"/>
<dbReference type="EMBL" id="ML978127">
    <property type="protein sequence ID" value="KAF2097723.1"/>
    <property type="molecule type" value="Genomic_DNA"/>
</dbReference>
<sequence>MSSLLHTAASSLRTPRLMATAAFHPRSSYRLRSTCPPGTRIASIRQQSQEQRCFHAGTKYAYAQKDTQDKDTLKPRSTQYSQSEGGDDAAATESAFDPSTSSPEESSKKVEKESGSNAGEPMEVSPGNPDVSKRKPEENQATAKSSREAGEGSDRSATSGRGSPNKASGDKSG</sequence>
<feature type="compositionally biased region" description="Polar residues" evidence="1">
    <location>
        <begin position="75"/>
        <end position="84"/>
    </location>
</feature>
<dbReference type="AlphaFoldDB" id="A0A9P4M571"/>
<feature type="compositionally biased region" description="Basic and acidic residues" evidence="1">
    <location>
        <begin position="145"/>
        <end position="154"/>
    </location>
</feature>
<name>A0A9P4M571_9PEZI</name>
<dbReference type="PANTHER" id="PTHR42090:SF1">
    <property type="match status" value="1"/>
</dbReference>
<protein>
    <submittedName>
        <fullName evidence="2">Uncharacterized protein</fullName>
    </submittedName>
</protein>
<dbReference type="Proteomes" id="UP000799772">
    <property type="component" value="Unassembled WGS sequence"/>
</dbReference>
<feature type="compositionally biased region" description="Polar residues" evidence="1">
    <location>
        <begin position="155"/>
        <end position="166"/>
    </location>
</feature>
<comment type="caution">
    <text evidence="2">The sequence shown here is derived from an EMBL/GenBank/DDBJ whole genome shotgun (WGS) entry which is preliminary data.</text>
</comment>
<evidence type="ECO:0000256" key="1">
    <source>
        <dbReference type="SAM" id="MobiDB-lite"/>
    </source>
</evidence>
<proteinExistence type="predicted"/>
<accession>A0A9P4M571</accession>
<gene>
    <name evidence="2" type="ORF">NA57DRAFT_56910</name>
</gene>